<dbReference type="Gene3D" id="3.40.630.10">
    <property type="entry name" value="Zn peptidases"/>
    <property type="match status" value="1"/>
</dbReference>
<evidence type="ECO:0000256" key="2">
    <source>
        <dbReference type="ARBA" id="ARBA00005988"/>
    </source>
</evidence>
<evidence type="ECO:0000256" key="3">
    <source>
        <dbReference type="ARBA" id="ARBA00022670"/>
    </source>
</evidence>
<dbReference type="Gene3D" id="3.10.350.10">
    <property type="entry name" value="LysM domain"/>
    <property type="match status" value="2"/>
</dbReference>
<dbReference type="Pfam" id="PF00246">
    <property type="entry name" value="Peptidase_M14"/>
    <property type="match status" value="1"/>
</dbReference>
<dbReference type="SMART" id="SM00631">
    <property type="entry name" value="Zn_pept"/>
    <property type="match status" value="1"/>
</dbReference>
<dbReference type="GO" id="GO:0008270">
    <property type="term" value="F:zinc ion binding"/>
    <property type="evidence" value="ECO:0007669"/>
    <property type="project" value="InterPro"/>
</dbReference>
<evidence type="ECO:0000313" key="10">
    <source>
        <dbReference type="EMBL" id="OZU90171.1"/>
    </source>
</evidence>
<organism evidence="10 11">
    <name type="scientific">Virgibacillus indicus</name>
    <dbReference type="NCBI Taxonomy" id="2024554"/>
    <lineage>
        <taxon>Bacteria</taxon>
        <taxon>Bacillati</taxon>
        <taxon>Bacillota</taxon>
        <taxon>Bacilli</taxon>
        <taxon>Bacillales</taxon>
        <taxon>Bacillaceae</taxon>
        <taxon>Virgibacillus</taxon>
    </lineage>
</organism>
<keyword evidence="4" id="KW-0378">Hydrolase</keyword>
<dbReference type="SUPFAM" id="SSF53187">
    <property type="entry name" value="Zn-dependent exopeptidases"/>
    <property type="match status" value="1"/>
</dbReference>
<dbReference type="InterPro" id="IPR036779">
    <property type="entry name" value="LysM_dom_sf"/>
</dbReference>
<dbReference type="Proteomes" id="UP000216498">
    <property type="component" value="Unassembled WGS sequence"/>
</dbReference>
<dbReference type="PROSITE" id="PS52035">
    <property type="entry name" value="PEPTIDASE_M14"/>
    <property type="match status" value="1"/>
</dbReference>
<feature type="domain" description="LysM" evidence="8">
    <location>
        <begin position="1"/>
        <end position="45"/>
    </location>
</feature>
<dbReference type="PRINTS" id="PR00765">
    <property type="entry name" value="CRBOXYPTASEA"/>
</dbReference>
<keyword evidence="11" id="KW-1185">Reference proteome</keyword>
<comment type="similarity">
    <text evidence="2 7">Belongs to the peptidase M14 family.</text>
</comment>
<evidence type="ECO:0000256" key="5">
    <source>
        <dbReference type="ARBA" id="ARBA00022833"/>
    </source>
</evidence>
<keyword evidence="6" id="KW-0482">Metalloprotease</keyword>
<dbReference type="SUPFAM" id="SSF54106">
    <property type="entry name" value="LysM domain"/>
    <property type="match status" value="1"/>
</dbReference>
<evidence type="ECO:0000256" key="1">
    <source>
        <dbReference type="ARBA" id="ARBA00001947"/>
    </source>
</evidence>
<proteinExistence type="inferred from homology"/>
<dbReference type="CDD" id="cd06229">
    <property type="entry name" value="M14_Endopeptidase_I"/>
    <property type="match status" value="1"/>
</dbReference>
<reference evidence="10 11" key="1">
    <citation type="submission" date="2017-08" db="EMBL/GenBank/DDBJ databases">
        <title>Virgibacillus indicus sp. nov. and Virgibacillus profoundi sp. nov, two moderately halophilic bacteria isolated from marine sediment by using the Microfluidic Streak Plate.</title>
        <authorList>
            <person name="Xu B."/>
            <person name="Hu B."/>
            <person name="Wang J."/>
            <person name="Zhu Y."/>
            <person name="Huang L."/>
            <person name="Du W."/>
            <person name="Huang Y."/>
        </authorList>
    </citation>
    <scope>NUCLEOTIDE SEQUENCE [LARGE SCALE GENOMIC DNA]</scope>
    <source>
        <strain evidence="10 11">IO3-P2-C2</strain>
    </source>
</reference>
<dbReference type="SMART" id="SM00257">
    <property type="entry name" value="LysM"/>
    <property type="match status" value="2"/>
</dbReference>
<accession>A0A265NEC2</accession>
<dbReference type="EMBL" id="NPMS01000001">
    <property type="protein sequence ID" value="OZU90171.1"/>
    <property type="molecule type" value="Genomic_DNA"/>
</dbReference>
<sequence length="396" mass="44920">MEVSVRSGDSFWYYSQLFSLPVELIEGSNPEISANQLMIGQQVRIPGYTLSEHTVRENESLWSIAIDNNIPVDSLLLLNPQINPSNLQIGQQIQTPQQVRNLIVSDVNNYTYEKMLQDIQQLHTVYPFIFSQTIGNSVMGKEIIELQIGSGERQVHLNGSFHANEWITTPVIMKFVNEYALSLTNNLPIRGIFMLPMFLDTLLSIVPMVNPDGVNLVLNGSAAAGEFQNEVLTINNQNEDFSNWKANIRGVDLNNQFPALWEVEAERKPTDPQPRDYPGPEPLSEPEAIVMAALARSRNFLRINAFHTQGEEIYWGFEGLEPPVSEVIVNEYARVSGYRAVQYVDSFAGYKDWFIQEFRRPGFTVELGRGVNPLPIEQFDEIYQESLGIMLANLYL</sequence>
<comment type="cofactor">
    <cofactor evidence="1">
        <name>Zn(2+)</name>
        <dbReference type="ChEBI" id="CHEBI:29105"/>
    </cofactor>
</comment>
<evidence type="ECO:0000256" key="4">
    <source>
        <dbReference type="ARBA" id="ARBA00022801"/>
    </source>
</evidence>
<keyword evidence="3" id="KW-0645">Protease</keyword>
<dbReference type="OrthoDB" id="9802862at2"/>
<evidence type="ECO:0000259" key="9">
    <source>
        <dbReference type="PROSITE" id="PS52035"/>
    </source>
</evidence>
<comment type="caution">
    <text evidence="10">The sequence shown here is derived from an EMBL/GenBank/DDBJ whole genome shotgun (WGS) entry which is preliminary data.</text>
</comment>
<dbReference type="GO" id="GO:0004181">
    <property type="term" value="F:metallocarboxypeptidase activity"/>
    <property type="evidence" value="ECO:0007669"/>
    <property type="project" value="InterPro"/>
</dbReference>
<protein>
    <submittedName>
        <fullName evidence="10">Peptidase M14</fullName>
    </submittedName>
</protein>
<evidence type="ECO:0000313" key="11">
    <source>
        <dbReference type="Proteomes" id="UP000216498"/>
    </source>
</evidence>
<gene>
    <name evidence="10" type="ORF">CIL03_03240</name>
</gene>
<name>A0A265NEC2_9BACI</name>
<dbReference type="PROSITE" id="PS51782">
    <property type="entry name" value="LYSM"/>
    <property type="match status" value="2"/>
</dbReference>
<dbReference type="GO" id="GO:0006508">
    <property type="term" value="P:proteolysis"/>
    <property type="evidence" value="ECO:0007669"/>
    <property type="project" value="UniProtKB-KW"/>
</dbReference>
<dbReference type="AlphaFoldDB" id="A0A265NEC2"/>
<dbReference type="GO" id="GO:0005615">
    <property type="term" value="C:extracellular space"/>
    <property type="evidence" value="ECO:0007669"/>
    <property type="project" value="TreeGrafter"/>
</dbReference>
<evidence type="ECO:0000256" key="6">
    <source>
        <dbReference type="ARBA" id="ARBA00023049"/>
    </source>
</evidence>
<feature type="domain" description="LysM" evidence="8">
    <location>
        <begin position="51"/>
        <end position="95"/>
    </location>
</feature>
<keyword evidence="5" id="KW-0862">Zinc</keyword>
<evidence type="ECO:0000256" key="7">
    <source>
        <dbReference type="PROSITE-ProRule" id="PRU01379"/>
    </source>
</evidence>
<feature type="active site" description="Proton donor/acceptor" evidence="7">
    <location>
        <position position="366"/>
    </location>
</feature>
<evidence type="ECO:0000259" key="8">
    <source>
        <dbReference type="PROSITE" id="PS51782"/>
    </source>
</evidence>
<dbReference type="InterPro" id="IPR000834">
    <property type="entry name" value="Peptidase_M14"/>
</dbReference>
<dbReference type="PANTHER" id="PTHR11705">
    <property type="entry name" value="PROTEASE FAMILY M14 CARBOXYPEPTIDASE A,B"/>
    <property type="match status" value="1"/>
</dbReference>
<dbReference type="InterPro" id="IPR018392">
    <property type="entry name" value="LysM"/>
</dbReference>
<dbReference type="RefSeq" id="WP_094883768.1">
    <property type="nucleotide sequence ID" value="NZ_NPMS01000001.1"/>
</dbReference>
<feature type="domain" description="Peptidase M14" evidence="9">
    <location>
        <begin position="108"/>
        <end position="394"/>
    </location>
</feature>
<dbReference type="PANTHER" id="PTHR11705:SF143">
    <property type="entry name" value="SLL0236 PROTEIN"/>
    <property type="match status" value="1"/>
</dbReference>
<dbReference type="Pfam" id="PF01476">
    <property type="entry name" value="LysM"/>
    <property type="match status" value="2"/>
</dbReference>
<dbReference type="InterPro" id="IPR034274">
    <property type="entry name" value="ENP1_M14_CPD"/>
</dbReference>
<dbReference type="CDD" id="cd00118">
    <property type="entry name" value="LysM"/>
    <property type="match status" value="2"/>
</dbReference>